<organism evidence="1 2">
    <name type="scientific">Sistotremastrum suecicum HHB10207 ss-3</name>
    <dbReference type="NCBI Taxonomy" id="1314776"/>
    <lineage>
        <taxon>Eukaryota</taxon>
        <taxon>Fungi</taxon>
        <taxon>Dikarya</taxon>
        <taxon>Basidiomycota</taxon>
        <taxon>Agaricomycotina</taxon>
        <taxon>Agaricomycetes</taxon>
        <taxon>Sistotremastrales</taxon>
        <taxon>Sistotremastraceae</taxon>
        <taxon>Sistotremastrum</taxon>
    </lineage>
</organism>
<name>A0A166B123_9AGAM</name>
<keyword evidence="2" id="KW-1185">Reference proteome</keyword>
<evidence type="ECO:0000313" key="2">
    <source>
        <dbReference type="Proteomes" id="UP000076798"/>
    </source>
</evidence>
<proteinExistence type="predicted"/>
<dbReference type="Proteomes" id="UP000076798">
    <property type="component" value="Unassembled WGS sequence"/>
</dbReference>
<accession>A0A166B123</accession>
<dbReference type="AlphaFoldDB" id="A0A166B123"/>
<evidence type="ECO:0000313" key="1">
    <source>
        <dbReference type="EMBL" id="KZT35896.1"/>
    </source>
</evidence>
<gene>
    <name evidence="1" type="ORF">SISSUDRAFT_1050689</name>
</gene>
<protein>
    <submittedName>
        <fullName evidence="1">Uncharacterized protein</fullName>
    </submittedName>
</protein>
<reference evidence="1 2" key="1">
    <citation type="journal article" date="2016" name="Mol. Biol. Evol.">
        <title>Comparative Genomics of Early-Diverging Mushroom-Forming Fungi Provides Insights into the Origins of Lignocellulose Decay Capabilities.</title>
        <authorList>
            <person name="Nagy L.G."/>
            <person name="Riley R."/>
            <person name="Tritt A."/>
            <person name="Adam C."/>
            <person name="Daum C."/>
            <person name="Floudas D."/>
            <person name="Sun H."/>
            <person name="Yadav J.S."/>
            <person name="Pangilinan J."/>
            <person name="Larsson K.H."/>
            <person name="Matsuura K."/>
            <person name="Barry K."/>
            <person name="Labutti K."/>
            <person name="Kuo R."/>
            <person name="Ohm R.A."/>
            <person name="Bhattacharya S.S."/>
            <person name="Shirouzu T."/>
            <person name="Yoshinaga Y."/>
            <person name="Martin F.M."/>
            <person name="Grigoriev I.V."/>
            <person name="Hibbett D.S."/>
        </authorList>
    </citation>
    <scope>NUCLEOTIDE SEQUENCE [LARGE SCALE GENOMIC DNA]</scope>
    <source>
        <strain evidence="1 2">HHB10207 ss-3</strain>
    </source>
</reference>
<sequence>MASGMILSSNRLYLQSLLPGMHAKHPALRSIERSKRRKKKILAQHSNSDGPILKLSHGAYQRAVAPSGLGILILLGATEALRLSALEPQTWHLF</sequence>
<dbReference type="EMBL" id="KV428124">
    <property type="protein sequence ID" value="KZT35896.1"/>
    <property type="molecule type" value="Genomic_DNA"/>
</dbReference>